<dbReference type="GO" id="GO:0005840">
    <property type="term" value="C:ribosome"/>
    <property type="evidence" value="ECO:0007669"/>
    <property type="project" value="UniProtKB-KW"/>
</dbReference>
<accession>A0A0K8J2M6</accession>
<evidence type="ECO:0000256" key="2">
    <source>
        <dbReference type="ARBA" id="ARBA00022730"/>
    </source>
</evidence>
<dbReference type="InterPro" id="IPR020070">
    <property type="entry name" value="Ribosomal_bL9_N"/>
</dbReference>
<feature type="domain" description="Ribosomal protein L9" evidence="9">
    <location>
        <begin position="1"/>
        <end position="46"/>
    </location>
</feature>
<protein>
    <recommendedName>
        <fullName evidence="6 7">Large ribosomal subunit protein bL9</fullName>
    </recommendedName>
</protein>
<dbReference type="Gene3D" id="3.40.5.10">
    <property type="entry name" value="Ribosomal protein L9, N-terminal domain"/>
    <property type="match status" value="1"/>
</dbReference>
<reference evidence="12" key="1">
    <citation type="submission" date="2015-09" db="EMBL/GenBank/DDBJ databases">
        <authorList>
            <person name="Wibberg D."/>
        </authorList>
    </citation>
    <scope>NUCLEOTIDE SEQUENCE [LARGE SCALE GENOMIC DNA]</scope>
    <source>
        <strain evidence="12">SD1D</strain>
    </source>
</reference>
<sequence>MEVILIEDVKNLGKKGDVVKVSDGYARNFILPKKLGIEATKQNLHDLKLQKQAEEKRQKELLEEARQLASQLEAVKVNLTLKAGEGGKTFGSISTKEIANALNEQAGFNLDRKKIQLSEPIKSAGTFTVGVKLHPKVTASIKVVVEAV</sequence>
<evidence type="ECO:0000256" key="8">
    <source>
        <dbReference type="SAM" id="Coils"/>
    </source>
</evidence>
<keyword evidence="3 7" id="KW-0694">RNA-binding</keyword>
<keyword evidence="5 7" id="KW-0687">Ribonucleoprotein</keyword>
<dbReference type="SUPFAM" id="SSF55658">
    <property type="entry name" value="L9 N-domain-like"/>
    <property type="match status" value="1"/>
</dbReference>
<dbReference type="GO" id="GO:0006412">
    <property type="term" value="P:translation"/>
    <property type="evidence" value="ECO:0007669"/>
    <property type="project" value="UniProtKB-UniRule"/>
</dbReference>
<dbReference type="InterPro" id="IPR000244">
    <property type="entry name" value="Ribosomal_bL9"/>
</dbReference>
<evidence type="ECO:0000259" key="10">
    <source>
        <dbReference type="Pfam" id="PF03948"/>
    </source>
</evidence>
<dbReference type="AlphaFoldDB" id="A0A0K8J2M6"/>
<evidence type="ECO:0000256" key="7">
    <source>
        <dbReference type="HAMAP-Rule" id="MF_00503"/>
    </source>
</evidence>
<evidence type="ECO:0000259" key="9">
    <source>
        <dbReference type="Pfam" id="PF01281"/>
    </source>
</evidence>
<dbReference type="RefSeq" id="WP_058257157.1">
    <property type="nucleotide sequence ID" value="NZ_DUPS01000051.1"/>
</dbReference>
<comment type="function">
    <text evidence="7">Binds to the 23S rRNA.</text>
</comment>
<name>A0A0K8J2M6_9FIRM</name>
<evidence type="ECO:0000313" key="12">
    <source>
        <dbReference type="Proteomes" id="UP000196053"/>
    </source>
</evidence>
<evidence type="ECO:0000256" key="1">
    <source>
        <dbReference type="ARBA" id="ARBA00010605"/>
    </source>
</evidence>
<dbReference type="SUPFAM" id="SSF55653">
    <property type="entry name" value="Ribosomal protein L9 C-domain"/>
    <property type="match status" value="1"/>
</dbReference>
<comment type="similarity">
    <text evidence="1 7">Belongs to the bacterial ribosomal protein bL9 family.</text>
</comment>
<organism evidence="11 12">
    <name type="scientific">Herbinix luporum</name>
    <dbReference type="NCBI Taxonomy" id="1679721"/>
    <lineage>
        <taxon>Bacteria</taxon>
        <taxon>Bacillati</taxon>
        <taxon>Bacillota</taxon>
        <taxon>Clostridia</taxon>
        <taxon>Lachnospirales</taxon>
        <taxon>Lachnospiraceae</taxon>
        <taxon>Herbinix</taxon>
    </lineage>
</organism>
<dbReference type="InterPro" id="IPR020594">
    <property type="entry name" value="Ribosomal_bL9_bac/chp"/>
</dbReference>
<dbReference type="GO" id="GO:0003735">
    <property type="term" value="F:structural constituent of ribosome"/>
    <property type="evidence" value="ECO:0007669"/>
    <property type="project" value="InterPro"/>
</dbReference>
<dbReference type="KEGG" id="hsd:SD1D_0156"/>
<evidence type="ECO:0000256" key="5">
    <source>
        <dbReference type="ARBA" id="ARBA00023274"/>
    </source>
</evidence>
<dbReference type="Pfam" id="PF03948">
    <property type="entry name" value="Ribosomal_L9_C"/>
    <property type="match status" value="1"/>
</dbReference>
<evidence type="ECO:0000256" key="6">
    <source>
        <dbReference type="ARBA" id="ARBA00035292"/>
    </source>
</evidence>
<feature type="domain" description="Large ribosomal subunit protein bL9 C-terminal" evidence="10">
    <location>
        <begin position="63"/>
        <end position="147"/>
    </location>
</feature>
<dbReference type="HAMAP" id="MF_00503">
    <property type="entry name" value="Ribosomal_bL9"/>
    <property type="match status" value="1"/>
</dbReference>
<feature type="coiled-coil region" evidence="8">
    <location>
        <begin position="37"/>
        <end position="82"/>
    </location>
</feature>
<dbReference type="InterPro" id="IPR036935">
    <property type="entry name" value="Ribosomal_bL9_N_sf"/>
</dbReference>
<dbReference type="InterPro" id="IPR009027">
    <property type="entry name" value="Ribosomal_bL9/RNase_H1_N"/>
</dbReference>
<dbReference type="Pfam" id="PF01281">
    <property type="entry name" value="Ribosomal_L9_N"/>
    <property type="match status" value="1"/>
</dbReference>
<dbReference type="InterPro" id="IPR020069">
    <property type="entry name" value="Ribosomal_bL9_C"/>
</dbReference>
<keyword evidence="4 7" id="KW-0689">Ribosomal protein</keyword>
<dbReference type="Proteomes" id="UP000196053">
    <property type="component" value="Chromosome I"/>
</dbReference>
<keyword evidence="12" id="KW-1185">Reference proteome</keyword>
<dbReference type="GO" id="GO:0019843">
    <property type="term" value="F:rRNA binding"/>
    <property type="evidence" value="ECO:0007669"/>
    <property type="project" value="UniProtKB-UniRule"/>
</dbReference>
<dbReference type="Gene3D" id="3.10.430.100">
    <property type="entry name" value="Ribosomal protein L9, C-terminal domain"/>
    <property type="match status" value="1"/>
</dbReference>
<dbReference type="PANTHER" id="PTHR21368">
    <property type="entry name" value="50S RIBOSOMAL PROTEIN L9"/>
    <property type="match status" value="1"/>
</dbReference>
<dbReference type="EMBL" id="LN879430">
    <property type="protein sequence ID" value="CUH91710.1"/>
    <property type="molecule type" value="Genomic_DNA"/>
</dbReference>
<evidence type="ECO:0000313" key="11">
    <source>
        <dbReference type="EMBL" id="CUH91710.1"/>
    </source>
</evidence>
<dbReference type="InterPro" id="IPR036791">
    <property type="entry name" value="Ribosomal_bL9_C_sf"/>
</dbReference>
<keyword evidence="2 7" id="KW-0699">rRNA-binding</keyword>
<dbReference type="NCBIfam" id="TIGR00158">
    <property type="entry name" value="L9"/>
    <property type="match status" value="1"/>
</dbReference>
<evidence type="ECO:0000256" key="4">
    <source>
        <dbReference type="ARBA" id="ARBA00022980"/>
    </source>
</evidence>
<keyword evidence="8" id="KW-0175">Coiled coil</keyword>
<dbReference type="GO" id="GO:1990904">
    <property type="term" value="C:ribonucleoprotein complex"/>
    <property type="evidence" value="ECO:0007669"/>
    <property type="project" value="UniProtKB-KW"/>
</dbReference>
<evidence type="ECO:0000256" key="3">
    <source>
        <dbReference type="ARBA" id="ARBA00022884"/>
    </source>
</evidence>
<gene>
    <name evidence="7" type="primary">rplI</name>
    <name evidence="11" type="ORF">SD1D_0156</name>
</gene>
<proteinExistence type="inferred from homology"/>
<dbReference type="OrthoDB" id="9788336at2"/>
<dbReference type="FunFam" id="3.40.5.10:FF:000002">
    <property type="entry name" value="50S ribosomal protein L9"/>
    <property type="match status" value="1"/>
</dbReference>